<protein>
    <submittedName>
        <fullName evidence="1">Uncharacterized protein</fullName>
    </submittedName>
</protein>
<dbReference type="AlphaFoldDB" id="A0A182UD22"/>
<keyword evidence="2" id="KW-1185">Reference proteome</keyword>
<reference evidence="2" key="1">
    <citation type="submission" date="2014-01" db="EMBL/GenBank/DDBJ databases">
        <title>The Genome Sequence of Anopheles melas CM1001059_A (V2).</title>
        <authorList>
            <consortium name="The Broad Institute Genomics Platform"/>
            <person name="Neafsey D.E."/>
            <person name="Besansky N."/>
            <person name="Howell P."/>
            <person name="Walton C."/>
            <person name="Young S.K."/>
            <person name="Zeng Q."/>
            <person name="Gargeya S."/>
            <person name="Fitzgerald M."/>
            <person name="Haas B."/>
            <person name="Abouelleil A."/>
            <person name="Allen A.W."/>
            <person name="Alvarado L."/>
            <person name="Arachchi H.M."/>
            <person name="Berlin A.M."/>
            <person name="Chapman S.B."/>
            <person name="Gainer-Dewar J."/>
            <person name="Goldberg J."/>
            <person name="Griggs A."/>
            <person name="Gujja S."/>
            <person name="Hansen M."/>
            <person name="Howarth C."/>
            <person name="Imamovic A."/>
            <person name="Ireland A."/>
            <person name="Larimer J."/>
            <person name="McCowan C."/>
            <person name="Murphy C."/>
            <person name="Pearson M."/>
            <person name="Poon T.W."/>
            <person name="Priest M."/>
            <person name="Roberts A."/>
            <person name="Saif S."/>
            <person name="Shea T."/>
            <person name="Sisk P."/>
            <person name="Sykes S."/>
            <person name="Wortman J."/>
            <person name="Nusbaum C."/>
            <person name="Birren B."/>
        </authorList>
    </citation>
    <scope>NUCLEOTIDE SEQUENCE [LARGE SCALE GENOMIC DNA]</scope>
    <source>
        <strain evidence="2">CM1001059</strain>
    </source>
</reference>
<sequence length="112" mass="12700">MACRWQKDTDIWHRQDTRTWRMDRIATQGCPSGVSIVVDFGSQSTAAFIIHQCELAVDWCGFDKGAVGLLAMPASSMFSVMTCELTASIWAKSCVMFRLYWEEAVNWPAVVW</sequence>
<name>A0A182UD22_9DIPT</name>
<dbReference type="VEuPathDB" id="VectorBase:AMEC018191"/>
<evidence type="ECO:0000313" key="2">
    <source>
        <dbReference type="Proteomes" id="UP000075902"/>
    </source>
</evidence>
<evidence type="ECO:0000313" key="1">
    <source>
        <dbReference type="EnsemblMetazoa" id="AMEC018191-PA"/>
    </source>
</evidence>
<organism evidence="1 2">
    <name type="scientific">Anopheles melas</name>
    <dbReference type="NCBI Taxonomy" id="34690"/>
    <lineage>
        <taxon>Eukaryota</taxon>
        <taxon>Metazoa</taxon>
        <taxon>Ecdysozoa</taxon>
        <taxon>Arthropoda</taxon>
        <taxon>Hexapoda</taxon>
        <taxon>Insecta</taxon>
        <taxon>Pterygota</taxon>
        <taxon>Neoptera</taxon>
        <taxon>Endopterygota</taxon>
        <taxon>Diptera</taxon>
        <taxon>Nematocera</taxon>
        <taxon>Culicoidea</taxon>
        <taxon>Culicidae</taxon>
        <taxon>Anophelinae</taxon>
        <taxon>Anopheles</taxon>
    </lineage>
</organism>
<reference evidence="1" key="2">
    <citation type="submission" date="2020-05" db="UniProtKB">
        <authorList>
            <consortium name="EnsemblMetazoa"/>
        </authorList>
    </citation>
    <scope>IDENTIFICATION</scope>
    <source>
        <strain evidence="1">CM1001059</strain>
    </source>
</reference>
<accession>A0A182UD22</accession>
<proteinExistence type="predicted"/>
<dbReference type="EnsemblMetazoa" id="AMEC018191-RA">
    <property type="protein sequence ID" value="AMEC018191-PA"/>
    <property type="gene ID" value="AMEC018191"/>
</dbReference>
<dbReference type="Proteomes" id="UP000075902">
    <property type="component" value="Unassembled WGS sequence"/>
</dbReference>